<keyword evidence="2" id="KW-1185">Reference proteome</keyword>
<comment type="caution">
    <text evidence="1">The sequence shown here is derived from an EMBL/GenBank/DDBJ whole genome shotgun (WGS) entry which is preliminary data.</text>
</comment>
<organism evidence="1 2">
    <name type="scientific">Apolygus lucorum</name>
    <name type="common">Small green plant bug</name>
    <name type="synonym">Lygocoris lucorum</name>
    <dbReference type="NCBI Taxonomy" id="248454"/>
    <lineage>
        <taxon>Eukaryota</taxon>
        <taxon>Metazoa</taxon>
        <taxon>Ecdysozoa</taxon>
        <taxon>Arthropoda</taxon>
        <taxon>Hexapoda</taxon>
        <taxon>Insecta</taxon>
        <taxon>Pterygota</taxon>
        <taxon>Neoptera</taxon>
        <taxon>Paraneoptera</taxon>
        <taxon>Hemiptera</taxon>
        <taxon>Heteroptera</taxon>
        <taxon>Panheteroptera</taxon>
        <taxon>Cimicomorpha</taxon>
        <taxon>Miridae</taxon>
        <taxon>Mirini</taxon>
        <taxon>Apolygus</taxon>
    </lineage>
</organism>
<dbReference type="InterPro" id="IPR002083">
    <property type="entry name" value="MATH/TRAF_dom"/>
</dbReference>
<gene>
    <name evidence="1" type="ORF">GE061_011654</name>
</gene>
<dbReference type="GO" id="GO:0030163">
    <property type="term" value="P:protein catabolic process"/>
    <property type="evidence" value="ECO:0007669"/>
    <property type="project" value="UniProtKB-ARBA"/>
</dbReference>
<dbReference type="Proteomes" id="UP000466442">
    <property type="component" value="Unassembled WGS sequence"/>
</dbReference>
<dbReference type="InterPro" id="IPR011333">
    <property type="entry name" value="SKP1/BTB/POZ_sf"/>
</dbReference>
<dbReference type="SUPFAM" id="SSF49599">
    <property type="entry name" value="TRAF domain-like"/>
    <property type="match status" value="1"/>
</dbReference>
<dbReference type="SUPFAM" id="SSF54695">
    <property type="entry name" value="POZ domain"/>
    <property type="match status" value="1"/>
</dbReference>
<name>A0A6A4K5M0_APOLU</name>
<accession>A0A6A4K5M0</accession>
<reference evidence="1" key="1">
    <citation type="journal article" date="2021" name="Mol. Ecol. Resour.">
        <title>Apolygus lucorum genome provides insights into omnivorousness and mesophyll feeding.</title>
        <authorList>
            <person name="Liu Y."/>
            <person name="Liu H."/>
            <person name="Wang H."/>
            <person name="Huang T."/>
            <person name="Liu B."/>
            <person name="Yang B."/>
            <person name="Yin L."/>
            <person name="Li B."/>
            <person name="Zhang Y."/>
            <person name="Zhang S."/>
            <person name="Jiang F."/>
            <person name="Zhang X."/>
            <person name="Ren Y."/>
            <person name="Wang B."/>
            <person name="Wang S."/>
            <person name="Lu Y."/>
            <person name="Wu K."/>
            <person name="Fan W."/>
            <person name="Wang G."/>
        </authorList>
    </citation>
    <scope>NUCLEOTIDE SEQUENCE</scope>
    <source>
        <strain evidence="1">12Hb</strain>
    </source>
</reference>
<dbReference type="InterPro" id="IPR000210">
    <property type="entry name" value="BTB/POZ_dom"/>
</dbReference>
<proteinExistence type="predicted"/>
<dbReference type="CDD" id="cd14733">
    <property type="entry name" value="BACK"/>
    <property type="match status" value="1"/>
</dbReference>
<dbReference type="PANTHER" id="PTHR24413">
    <property type="entry name" value="SPECKLE-TYPE POZ PROTEIN"/>
    <property type="match status" value="1"/>
</dbReference>
<dbReference type="Gene3D" id="1.25.40.420">
    <property type="match status" value="1"/>
</dbReference>
<dbReference type="EMBL" id="WIXP02000003">
    <property type="protein sequence ID" value="KAF6213926.1"/>
    <property type="molecule type" value="Genomic_DNA"/>
</dbReference>
<sequence>MVTLCNTSFSWTIPNFVDLDRTRDELIQSCRIKGSEFDGPEFSVAIRPFGFYRFKNNESKEDEHVAIYLRVHNVEGKSYTIRYNFGILDVTSSKSCMIQDERTITMEGESCGNHNFIKRNNLLRNSEILLPDGKLTVFVEVFIMNGSGVYLEATEREVRRTDQRQEPMEELPRDLWRLFKSGNYADRCFVVGGEKMMAHSAILAARSPEVSKLFADGSNEVVIKDIKADVFEGVLQSIYTETMVQNLDERAEDLLMAANLFGLSKLKQRAENSLIQKISVSNVARLLILSFRYDAPNLKERAMSYLIVHKKDVKGTPGWRDLSKYPEIMFDLFASI</sequence>
<evidence type="ECO:0000313" key="1">
    <source>
        <dbReference type="EMBL" id="KAF6213926.1"/>
    </source>
</evidence>
<dbReference type="PROSITE" id="PS50097">
    <property type="entry name" value="BTB"/>
    <property type="match status" value="1"/>
</dbReference>
<dbReference type="AlphaFoldDB" id="A0A6A4K5M0"/>
<evidence type="ECO:0000313" key="2">
    <source>
        <dbReference type="Proteomes" id="UP000466442"/>
    </source>
</evidence>
<protein>
    <submittedName>
        <fullName evidence="1">Uncharacterized protein</fullName>
    </submittedName>
</protein>
<dbReference type="Gene3D" id="2.60.210.10">
    <property type="entry name" value="Apoptosis, Tumor Necrosis Factor Receptor Associated Protein 2, Chain A"/>
    <property type="match status" value="1"/>
</dbReference>
<dbReference type="InterPro" id="IPR008974">
    <property type="entry name" value="TRAF-like"/>
</dbReference>
<dbReference type="Pfam" id="PF00651">
    <property type="entry name" value="BTB"/>
    <property type="match status" value="1"/>
</dbReference>
<dbReference type="SMART" id="SM00225">
    <property type="entry name" value="BTB"/>
    <property type="match status" value="1"/>
</dbReference>
<dbReference type="Gene3D" id="3.30.710.10">
    <property type="entry name" value="Potassium Channel Kv1.1, Chain A"/>
    <property type="match status" value="1"/>
</dbReference>
<dbReference type="PROSITE" id="PS50144">
    <property type="entry name" value="MATH"/>
    <property type="match status" value="1"/>
</dbReference>
<dbReference type="OrthoDB" id="6359816at2759"/>